<evidence type="ECO:0000313" key="1">
    <source>
        <dbReference type="EMBL" id="QDY43578.1"/>
    </source>
</evidence>
<evidence type="ECO:0000313" key="2">
    <source>
        <dbReference type="Proteomes" id="UP000319411"/>
    </source>
</evidence>
<name>A0A518XHC8_9GAMM</name>
<dbReference type="OrthoDB" id="2609571at2"/>
<gene>
    <name evidence="1" type="ORF">D8B20_02795</name>
</gene>
<proteinExistence type="predicted"/>
<dbReference type="Proteomes" id="UP000319411">
    <property type="component" value="Chromosome"/>
</dbReference>
<protein>
    <submittedName>
        <fullName evidence="1">Uncharacterized protein</fullName>
    </submittedName>
</protein>
<keyword evidence="2" id="KW-1185">Reference proteome</keyword>
<sequence length="144" mass="16544">MINKLEEKILLRRASSFAENLKGIESFTVSLLEENDFSWHKKELEIARAIDIKNKGLYFQQPVEESKVIASVLRVMKLDKCLSCCLIFEGLCGVFVRVNDLQSFLQSIFKLSGTYDLSLVFESPDGIINISDDEYEVEVYHKLK</sequence>
<dbReference type="AlphaFoldDB" id="A0A518XHC8"/>
<reference evidence="1 2" key="1">
    <citation type="submission" date="2018-10" db="EMBL/GenBank/DDBJ databases">
        <title>Genome Sequencing of Pantoea dispersa DSM 32899.</title>
        <authorList>
            <person name="Nawrath M."/>
            <person name="Ottenheim C."/>
            <person name="Wilm A."/>
            <person name="Zimmermann W."/>
            <person name="Wu J.C."/>
        </authorList>
    </citation>
    <scope>NUCLEOTIDE SEQUENCE [LARGE SCALE GENOMIC DNA]</scope>
    <source>
        <strain evidence="1 2">DSM 32899</strain>
    </source>
</reference>
<organism evidence="1 2">
    <name type="scientific">Candidatus Pantoea soli</name>
    <dbReference type="NCBI Taxonomy" id="3098669"/>
    <lineage>
        <taxon>Bacteria</taxon>
        <taxon>Pseudomonadati</taxon>
        <taxon>Pseudomonadota</taxon>
        <taxon>Gammaproteobacteria</taxon>
        <taxon>Enterobacterales</taxon>
        <taxon>Erwiniaceae</taxon>
        <taxon>Pantoea</taxon>
    </lineage>
</organism>
<accession>A0A518XHC8</accession>
<dbReference type="EMBL" id="CP032702">
    <property type="protein sequence ID" value="QDY43578.1"/>
    <property type="molecule type" value="Genomic_DNA"/>
</dbReference>
<dbReference type="KEGG" id="pdis:D8B20_02795"/>